<dbReference type="SMART" id="SM00267">
    <property type="entry name" value="GGDEF"/>
    <property type="match status" value="1"/>
</dbReference>
<keyword evidence="3" id="KW-0812">Transmembrane</keyword>
<keyword evidence="3" id="KW-0472">Membrane</keyword>
<accession>A0ABT0H1Y7</accession>
<dbReference type="PANTHER" id="PTHR45138:SF9">
    <property type="entry name" value="DIGUANYLATE CYCLASE DGCM-RELATED"/>
    <property type="match status" value="1"/>
</dbReference>
<keyword evidence="6" id="KW-1185">Reference proteome</keyword>
<dbReference type="InterPro" id="IPR043128">
    <property type="entry name" value="Rev_trsase/Diguanyl_cyclase"/>
</dbReference>
<dbReference type="CDD" id="cd01949">
    <property type="entry name" value="GGDEF"/>
    <property type="match status" value="1"/>
</dbReference>
<dbReference type="Gene3D" id="3.30.70.270">
    <property type="match status" value="1"/>
</dbReference>
<dbReference type="SUPFAM" id="SSF55073">
    <property type="entry name" value="Nucleotide cyclase"/>
    <property type="match status" value="1"/>
</dbReference>
<dbReference type="InterPro" id="IPR000160">
    <property type="entry name" value="GGDEF_dom"/>
</dbReference>
<sequence length="234" mass="25613">MTIKNSFERLLFVFVTTLVSVTASLLLSWAASANGLDRATLIPAVGVPLMVAPTVSFWIATMMLRIQDLNRQLLFLARHDDMTALLTRRAFFEEFGTTGTSKAGSIIVADIDRFKAINDTYGHKIGDRVIREVANILKDKGKSDGISARFGGEEFVSFYPDECLQHAAIRAEAIRSAVENQSIQVSGKELGITLSIGVDFFDGTRPLDEVLHAADQALYEAKKTGRNKVVSNSA</sequence>
<proteinExistence type="predicted"/>
<evidence type="ECO:0000256" key="3">
    <source>
        <dbReference type="SAM" id="Phobius"/>
    </source>
</evidence>
<dbReference type="Pfam" id="PF00990">
    <property type="entry name" value="GGDEF"/>
    <property type="match status" value="1"/>
</dbReference>
<reference evidence="5" key="1">
    <citation type="submission" date="2022-04" db="EMBL/GenBank/DDBJ databases">
        <title>Roseibium sp. CAU 1639 isolated from mud.</title>
        <authorList>
            <person name="Kim W."/>
        </authorList>
    </citation>
    <scope>NUCLEOTIDE SEQUENCE</scope>
    <source>
        <strain evidence="5">CAU 1639</strain>
    </source>
</reference>
<dbReference type="InterPro" id="IPR029787">
    <property type="entry name" value="Nucleotide_cyclase"/>
</dbReference>
<dbReference type="InterPro" id="IPR050469">
    <property type="entry name" value="Diguanylate_Cyclase"/>
</dbReference>
<dbReference type="EMBL" id="JALNMJ010000030">
    <property type="protein sequence ID" value="MCK7615707.1"/>
    <property type="molecule type" value="Genomic_DNA"/>
</dbReference>
<evidence type="ECO:0000313" key="6">
    <source>
        <dbReference type="Proteomes" id="UP001431221"/>
    </source>
</evidence>
<evidence type="ECO:0000313" key="5">
    <source>
        <dbReference type="EMBL" id="MCK7615707.1"/>
    </source>
</evidence>
<feature type="transmembrane region" description="Helical" evidence="3">
    <location>
        <begin position="43"/>
        <end position="64"/>
    </location>
</feature>
<comment type="caution">
    <text evidence="5">The sequence shown here is derived from an EMBL/GenBank/DDBJ whole genome shotgun (WGS) entry which is preliminary data.</text>
</comment>
<gene>
    <name evidence="5" type="ORF">M0H32_26395</name>
</gene>
<organism evidence="5 6">
    <name type="scientific">Roseibium sediminicola</name>
    <dbReference type="NCBI Taxonomy" id="2933272"/>
    <lineage>
        <taxon>Bacteria</taxon>
        <taxon>Pseudomonadati</taxon>
        <taxon>Pseudomonadota</taxon>
        <taxon>Alphaproteobacteria</taxon>
        <taxon>Hyphomicrobiales</taxon>
        <taxon>Stappiaceae</taxon>
        <taxon>Roseibium</taxon>
    </lineage>
</organism>
<feature type="domain" description="GGDEF" evidence="4">
    <location>
        <begin position="102"/>
        <end position="234"/>
    </location>
</feature>
<dbReference type="NCBIfam" id="TIGR00254">
    <property type="entry name" value="GGDEF"/>
    <property type="match status" value="1"/>
</dbReference>
<dbReference type="PROSITE" id="PS50887">
    <property type="entry name" value="GGDEF"/>
    <property type="match status" value="1"/>
</dbReference>
<comment type="catalytic activity">
    <reaction evidence="2">
        <text>2 GTP = 3',3'-c-di-GMP + 2 diphosphate</text>
        <dbReference type="Rhea" id="RHEA:24898"/>
        <dbReference type="ChEBI" id="CHEBI:33019"/>
        <dbReference type="ChEBI" id="CHEBI:37565"/>
        <dbReference type="ChEBI" id="CHEBI:58805"/>
        <dbReference type="EC" id="2.7.7.65"/>
    </reaction>
</comment>
<keyword evidence="3" id="KW-1133">Transmembrane helix</keyword>
<evidence type="ECO:0000256" key="2">
    <source>
        <dbReference type="ARBA" id="ARBA00034247"/>
    </source>
</evidence>
<dbReference type="Proteomes" id="UP001431221">
    <property type="component" value="Unassembled WGS sequence"/>
</dbReference>
<evidence type="ECO:0000256" key="1">
    <source>
        <dbReference type="ARBA" id="ARBA00012528"/>
    </source>
</evidence>
<dbReference type="RefSeq" id="WP_248159487.1">
    <property type="nucleotide sequence ID" value="NZ_JALNMJ010000030.1"/>
</dbReference>
<evidence type="ECO:0000259" key="4">
    <source>
        <dbReference type="PROSITE" id="PS50887"/>
    </source>
</evidence>
<dbReference type="PANTHER" id="PTHR45138">
    <property type="entry name" value="REGULATORY COMPONENTS OF SENSORY TRANSDUCTION SYSTEM"/>
    <property type="match status" value="1"/>
</dbReference>
<name>A0ABT0H1Y7_9HYPH</name>
<protein>
    <recommendedName>
        <fullName evidence="1">diguanylate cyclase</fullName>
        <ecNumber evidence="1">2.7.7.65</ecNumber>
    </recommendedName>
</protein>
<dbReference type="EC" id="2.7.7.65" evidence="1"/>